<organism evidence="2 3">
    <name type="scientific">Aspergillus candidus</name>
    <dbReference type="NCBI Taxonomy" id="41067"/>
    <lineage>
        <taxon>Eukaryota</taxon>
        <taxon>Fungi</taxon>
        <taxon>Dikarya</taxon>
        <taxon>Ascomycota</taxon>
        <taxon>Pezizomycotina</taxon>
        <taxon>Eurotiomycetes</taxon>
        <taxon>Eurotiomycetidae</taxon>
        <taxon>Eurotiales</taxon>
        <taxon>Aspergillaceae</taxon>
        <taxon>Aspergillus</taxon>
        <taxon>Aspergillus subgen. Circumdati</taxon>
    </lineage>
</organism>
<feature type="chain" id="PRO_5014171157" description="Secreted protein" evidence="1">
    <location>
        <begin position="19"/>
        <end position="382"/>
    </location>
</feature>
<accession>A0A2I2FD91</accession>
<reference evidence="2 3" key="1">
    <citation type="submission" date="2017-12" db="EMBL/GenBank/DDBJ databases">
        <authorList>
            <consortium name="DOE Joint Genome Institute"/>
            <person name="Haridas S."/>
            <person name="Kjaerbolling I."/>
            <person name="Vesth T.C."/>
            <person name="Frisvad J.C."/>
            <person name="Nybo J.L."/>
            <person name="Theobald S."/>
            <person name="Kuo A."/>
            <person name="Bowyer P."/>
            <person name="Matsuda Y."/>
            <person name="Mondo S."/>
            <person name="Lyhne E.K."/>
            <person name="Kogle M.E."/>
            <person name="Clum A."/>
            <person name="Lipzen A."/>
            <person name="Salamov A."/>
            <person name="Ngan C.Y."/>
            <person name="Daum C."/>
            <person name="Chiniquy J."/>
            <person name="Barry K."/>
            <person name="LaButti K."/>
            <person name="Simmons B.A."/>
            <person name="Magnuson J.K."/>
            <person name="Mortensen U.H."/>
            <person name="Larsen T.O."/>
            <person name="Grigoriev I.V."/>
            <person name="Baker S.E."/>
            <person name="Andersen M.R."/>
            <person name="Nordberg H.P."/>
            <person name="Cantor M.N."/>
            <person name="Hua S.X."/>
        </authorList>
    </citation>
    <scope>NUCLEOTIDE SEQUENCE [LARGE SCALE GENOMIC DNA]</scope>
    <source>
        <strain evidence="2 3">CBS 102.13</strain>
    </source>
</reference>
<dbReference type="RefSeq" id="XP_024672594.1">
    <property type="nucleotide sequence ID" value="XM_024812476.1"/>
</dbReference>
<dbReference type="EMBL" id="KZ559135">
    <property type="protein sequence ID" value="PLB38582.1"/>
    <property type="molecule type" value="Genomic_DNA"/>
</dbReference>
<feature type="signal peptide" evidence="1">
    <location>
        <begin position="1"/>
        <end position="18"/>
    </location>
</feature>
<sequence length="382" mass="41872">MWSIIPIVLFSLVASASPVEHSLARRDVCDGENATPVLYHEYRGDKCKPKYSMNKDGVCNHAHWPENKCAAYCQVRTKFTYGQERPFPNTYCHGPESCTITSTHTVTVGWSVTISPQIQSAMKVGVSGGFSGSSGDAFARSYSIKLESGQCGYFTYVPVVKEVCGTLSTQHVRAMPSPILPVYWCLGDYTTTGNVCAQELRHNSDGSVDGETIFVRTHCDNRMPLPSGDQDPVYQKPGVPMDRGMQEAWAETWGKEDLTAADKDSPVKCETSDGSPKVEDCRHAFGSLLQNPQVPVTAGKKGKTYWAGYVHSCAIALYYQSDWDEDSCDIKLGDIAVAAYSITEQCSKDGEERIGGRRNFEKDGCKAQLEIIHTEGTPPSGV</sequence>
<gene>
    <name evidence="2" type="ORF">BDW47DRAFT_105094</name>
</gene>
<dbReference type="OrthoDB" id="1896086at2759"/>
<evidence type="ECO:0008006" key="4">
    <source>
        <dbReference type="Google" id="ProtNLM"/>
    </source>
</evidence>
<evidence type="ECO:0000256" key="1">
    <source>
        <dbReference type="SAM" id="SignalP"/>
    </source>
</evidence>
<name>A0A2I2FD91_ASPCN</name>
<dbReference type="AlphaFoldDB" id="A0A2I2FD91"/>
<protein>
    <recommendedName>
        <fullName evidence="4">Secreted protein</fullName>
    </recommendedName>
</protein>
<dbReference type="GeneID" id="36519636"/>
<evidence type="ECO:0000313" key="2">
    <source>
        <dbReference type="EMBL" id="PLB38582.1"/>
    </source>
</evidence>
<keyword evidence="1" id="KW-0732">Signal</keyword>
<evidence type="ECO:0000313" key="3">
    <source>
        <dbReference type="Proteomes" id="UP000234585"/>
    </source>
</evidence>
<keyword evidence="3" id="KW-1185">Reference proteome</keyword>
<dbReference type="Proteomes" id="UP000234585">
    <property type="component" value="Unassembled WGS sequence"/>
</dbReference>
<proteinExistence type="predicted"/>